<evidence type="ECO:0000313" key="3">
    <source>
        <dbReference type="Proteomes" id="UP001396334"/>
    </source>
</evidence>
<comment type="caution">
    <text evidence="2">The sequence shown here is derived from an EMBL/GenBank/DDBJ whole genome shotgun (WGS) entry which is preliminary data.</text>
</comment>
<dbReference type="Proteomes" id="UP001396334">
    <property type="component" value="Unassembled WGS sequence"/>
</dbReference>
<dbReference type="EMBL" id="JBBPBN010000032">
    <property type="protein sequence ID" value="KAK9003830.1"/>
    <property type="molecule type" value="Genomic_DNA"/>
</dbReference>
<name>A0ABR2QTH5_9ROSI</name>
<feature type="region of interest" description="Disordered" evidence="1">
    <location>
        <begin position="1"/>
        <end position="82"/>
    </location>
</feature>
<evidence type="ECO:0000313" key="2">
    <source>
        <dbReference type="EMBL" id="KAK9003830.1"/>
    </source>
</evidence>
<reference evidence="2 3" key="1">
    <citation type="journal article" date="2024" name="G3 (Bethesda)">
        <title>Genome assembly of Hibiscus sabdariffa L. provides insights into metabolisms of medicinal natural products.</title>
        <authorList>
            <person name="Kim T."/>
        </authorList>
    </citation>
    <scope>NUCLEOTIDE SEQUENCE [LARGE SCALE GENOMIC DNA]</scope>
    <source>
        <strain evidence="2">TK-2024</strain>
        <tissue evidence="2">Old leaves</tissue>
    </source>
</reference>
<feature type="compositionally biased region" description="Basic and acidic residues" evidence="1">
    <location>
        <begin position="1"/>
        <end position="13"/>
    </location>
</feature>
<sequence length="82" mass="9070">MKTQKTEPSKDVDYYSAENSSTILHQSKKREARQPNLLFLSSDGDHRTLASPHINLPRSKDCGDPPQAVASLHPVGQENDGK</sequence>
<evidence type="ECO:0000256" key="1">
    <source>
        <dbReference type="SAM" id="MobiDB-lite"/>
    </source>
</evidence>
<accession>A0ABR2QTH5</accession>
<keyword evidence="3" id="KW-1185">Reference proteome</keyword>
<gene>
    <name evidence="2" type="ORF">V6N11_018726</name>
</gene>
<organism evidence="2 3">
    <name type="scientific">Hibiscus sabdariffa</name>
    <name type="common">roselle</name>
    <dbReference type="NCBI Taxonomy" id="183260"/>
    <lineage>
        <taxon>Eukaryota</taxon>
        <taxon>Viridiplantae</taxon>
        <taxon>Streptophyta</taxon>
        <taxon>Embryophyta</taxon>
        <taxon>Tracheophyta</taxon>
        <taxon>Spermatophyta</taxon>
        <taxon>Magnoliopsida</taxon>
        <taxon>eudicotyledons</taxon>
        <taxon>Gunneridae</taxon>
        <taxon>Pentapetalae</taxon>
        <taxon>rosids</taxon>
        <taxon>malvids</taxon>
        <taxon>Malvales</taxon>
        <taxon>Malvaceae</taxon>
        <taxon>Malvoideae</taxon>
        <taxon>Hibiscus</taxon>
    </lineage>
</organism>
<protein>
    <submittedName>
        <fullName evidence="2">Uncharacterized protein</fullName>
    </submittedName>
</protein>
<proteinExistence type="predicted"/>